<dbReference type="EMBL" id="KK852475">
    <property type="protein sequence ID" value="KDR23056.1"/>
    <property type="molecule type" value="Genomic_DNA"/>
</dbReference>
<name>A0A067RGT1_ZOONE</name>
<proteinExistence type="predicted"/>
<dbReference type="AlphaFoldDB" id="A0A067RGT1"/>
<dbReference type="Proteomes" id="UP000027135">
    <property type="component" value="Unassembled WGS sequence"/>
</dbReference>
<evidence type="ECO:0000313" key="2">
    <source>
        <dbReference type="Proteomes" id="UP000027135"/>
    </source>
</evidence>
<keyword evidence="2" id="KW-1185">Reference proteome</keyword>
<gene>
    <name evidence="1" type="ORF">L798_10919</name>
</gene>
<evidence type="ECO:0000313" key="1">
    <source>
        <dbReference type="EMBL" id="KDR23056.1"/>
    </source>
</evidence>
<reference evidence="1 2" key="1">
    <citation type="journal article" date="2014" name="Nat. Commun.">
        <title>Molecular traces of alternative social organization in a termite genome.</title>
        <authorList>
            <person name="Terrapon N."/>
            <person name="Li C."/>
            <person name="Robertson H.M."/>
            <person name="Ji L."/>
            <person name="Meng X."/>
            <person name="Booth W."/>
            <person name="Chen Z."/>
            <person name="Childers C.P."/>
            <person name="Glastad K.M."/>
            <person name="Gokhale K."/>
            <person name="Gowin J."/>
            <person name="Gronenberg W."/>
            <person name="Hermansen R.A."/>
            <person name="Hu H."/>
            <person name="Hunt B.G."/>
            <person name="Huylmans A.K."/>
            <person name="Khalil S.M."/>
            <person name="Mitchell R.D."/>
            <person name="Munoz-Torres M.C."/>
            <person name="Mustard J.A."/>
            <person name="Pan H."/>
            <person name="Reese J.T."/>
            <person name="Scharf M.E."/>
            <person name="Sun F."/>
            <person name="Vogel H."/>
            <person name="Xiao J."/>
            <person name="Yang W."/>
            <person name="Yang Z."/>
            <person name="Yang Z."/>
            <person name="Zhou J."/>
            <person name="Zhu J."/>
            <person name="Brent C.S."/>
            <person name="Elsik C.G."/>
            <person name="Goodisman M.A."/>
            <person name="Liberles D.A."/>
            <person name="Roe R.M."/>
            <person name="Vargo E.L."/>
            <person name="Vilcinskas A."/>
            <person name="Wang J."/>
            <person name="Bornberg-Bauer E."/>
            <person name="Korb J."/>
            <person name="Zhang G."/>
            <person name="Liebig J."/>
        </authorList>
    </citation>
    <scope>NUCLEOTIDE SEQUENCE [LARGE SCALE GENOMIC DNA]</scope>
    <source>
        <tissue evidence="1">Whole organism</tissue>
    </source>
</reference>
<accession>A0A067RGT1</accession>
<dbReference type="InParanoid" id="A0A067RGT1"/>
<organism evidence="1 2">
    <name type="scientific">Zootermopsis nevadensis</name>
    <name type="common">Dampwood termite</name>
    <dbReference type="NCBI Taxonomy" id="136037"/>
    <lineage>
        <taxon>Eukaryota</taxon>
        <taxon>Metazoa</taxon>
        <taxon>Ecdysozoa</taxon>
        <taxon>Arthropoda</taxon>
        <taxon>Hexapoda</taxon>
        <taxon>Insecta</taxon>
        <taxon>Pterygota</taxon>
        <taxon>Neoptera</taxon>
        <taxon>Polyneoptera</taxon>
        <taxon>Dictyoptera</taxon>
        <taxon>Blattodea</taxon>
        <taxon>Blattoidea</taxon>
        <taxon>Termitoidae</taxon>
        <taxon>Termopsidae</taxon>
        <taxon>Zootermopsis</taxon>
    </lineage>
</organism>
<protein>
    <submittedName>
        <fullName evidence="1">Uncharacterized protein</fullName>
    </submittedName>
</protein>
<sequence length="106" mass="12460">MFVCMYIRLYVTRKWLASSASNLLAGVLLISVRQNFYLHIFVESRGFHGIKINSQASQRLANATTCPIHLRREVETLLFHMARNLRCDLGRSFRFIKLTTKKHRNY</sequence>